<gene>
    <name evidence="1" type="ORF">PC115_g18069</name>
    <name evidence="2" type="ORF">PC117_g20152</name>
    <name evidence="3" type="ORF">PC129_g17338</name>
</gene>
<evidence type="ECO:0000313" key="4">
    <source>
        <dbReference type="Proteomes" id="UP000736787"/>
    </source>
</evidence>
<dbReference type="Proteomes" id="UP000736787">
    <property type="component" value="Unassembled WGS sequence"/>
</dbReference>
<evidence type="ECO:0000313" key="3">
    <source>
        <dbReference type="EMBL" id="KAG3211688.1"/>
    </source>
</evidence>
<name>A0A8T1BPH3_9STRA</name>
<dbReference type="EMBL" id="RCMK01000922">
    <property type="protein sequence ID" value="KAG2907682.1"/>
    <property type="molecule type" value="Genomic_DNA"/>
</dbReference>
<evidence type="ECO:0000313" key="1">
    <source>
        <dbReference type="EMBL" id="KAG2894712.1"/>
    </source>
</evidence>
<dbReference type="AlphaFoldDB" id="A0A8T1BPH3"/>
<dbReference type="VEuPathDB" id="FungiDB:PC110_g5533"/>
<dbReference type="Proteomes" id="UP000760860">
    <property type="component" value="Unassembled WGS sequence"/>
</dbReference>
<comment type="caution">
    <text evidence="2">The sequence shown here is derived from an EMBL/GenBank/DDBJ whole genome shotgun (WGS) entry which is preliminary data.</text>
</comment>
<organism evidence="2 4">
    <name type="scientific">Phytophthora cactorum</name>
    <dbReference type="NCBI Taxonomy" id="29920"/>
    <lineage>
        <taxon>Eukaryota</taxon>
        <taxon>Sar</taxon>
        <taxon>Stramenopiles</taxon>
        <taxon>Oomycota</taxon>
        <taxon>Peronosporomycetes</taxon>
        <taxon>Peronosporales</taxon>
        <taxon>Peronosporaceae</taxon>
        <taxon>Phytophthora</taxon>
    </lineage>
</organism>
<reference evidence="2" key="1">
    <citation type="submission" date="2018-10" db="EMBL/GenBank/DDBJ databases">
        <title>Effector identification in a new, highly contiguous assembly of the strawberry crown rot pathogen Phytophthora cactorum.</title>
        <authorList>
            <person name="Armitage A.D."/>
            <person name="Nellist C.F."/>
            <person name="Bates H."/>
            <person name="Vickerstaff R.J."/>
            <person name="Harrison R.J."/>
        </authorList>
    </citation>
    <scope>NUCLEOTIDE SEQUENCE</scope>
    <source>
        <strain evidence="1">4032</strain>
        <strain evidence="2">4040</strain>
        <strain evidence="3">P421</strain>
    </source>
</reference>
<dbReference type="Proteomes" id="UP000774804">
    <property type="component" value="Unassembled WGS sequence"/>
</dbReference>
<proteinExistence type="predicted"/>
<accession>A0A8T1BPH3</accession>
<dbReference type="EMBL" id="RCMV01000923">
    <property type="protein sequence ID" value="KAG3211688.1"/>
    <property type="molecule type" value="Genomic_DNA"/>
</dbReference>
<sequence>MIGQKMVGGCSVKEKITTEVEGELTMARPAGACRSSLGTDEVWRHLPTEVLYDEAPAKRPARAPAAMSVVSPAAASPA</sequence>
<evidence type="ECO:0000313" key="2">
    <source>
        <dbReference type="EMBL" id="KAG2907682.1"/>
    </source>
</evidence>
<protein>
    <submittedName>
        <fullName evidence="2">Uncharacterized protein</fullName>
    </submittedName>
</protein>
<dbReference type="EMBL" id="RCMI01000908">
    <property type="protein sequence ID" value="KAG2894712.1"/>
    <property type="molecule type" value="Genomic_DNA"/>
</dbReference>